<evidence type="ECO:0000256" key="2">
    <source>
        <dbReference type="ARBA" id="ARBA00001966"/>
    </source>
</evidence>
<dbReference type="GeneID" id="7270967"/>
<comment type="catalytic activity">
    <reaction evidence="10">
        <text>oxidized coenzyme F420-(gamma-L-Glu)(n) + formate + 2 H(+) = reduced coenzyme F420-(gamma-L-Glu)(n) + CO2</text>
        <dbReference type="Rhea" id="RHEA:42764"/>
        <dbReference type="Rhea" id="RHEA-COMP:12939"/>
        <dbReference type="Rhea" id="RHEA-COMP:14378"/>
        <dbReference type="ChEBI" id="CHEBI:15378"/>
        <dbReference type="ChEBI" id="CHEBI:15740"/>
        <dbReference type="ChEBI" id="CHEBI:16526"/>
        <dbReference type="ChEBI" id="CHEBI:133980"/>
        <dbReference type="ChEBI" id="CHEBI:139511"/>
        <dbReference type="EC" id="1.17.98.3"/>
    </reaction>
</comment>
<dbReference type="PROSITE" id="PS00551">
    <property type="entry name" value="MOLYBDOPTERIN_PROK_1"/>
    <property type="match status" value="1"/>
</dbReference>
<evidence type="ECO:0000256" key="1">
    <source>
        <dbReference type="ARBA" id="ARBA00001942"/>
    </source>
</evidence>
<dbReference type="PANTHER" id="PTHR43105">
    <property type="entry name" value="RESPIRATORY NITRATE REDUCTASE"/>
    <property type="match status" value="1"/>
</dbReference>
<dbReference type="GO" id="GO:0043546">
    <property type="term" value="F:molybdopterin cofactor binding"/>
    <property type="evidence" value="ECO:0007669"/>
    <property type="project" value="InterPro"/>
</dbReference>
<dbReference type="GO" id="GO:0046872">
    <property type="term" value="F:metal ion binding"/>
    <property type="evidence" value="ECO:0007669"/>
    <property type="project" value="UniProtKB-KW"/>
</dbReference>
<dbReference type="InterPro" id="IPR006656">
    <property type="entry name" value="Mopterin_OxRdtase"/>
</dbReference>
<dbReference type="EC" id="1.17.98.3" evidence="11"/>
<keyword evidence="7" id="KW-0560">Oxidoreductase</keyword>
<dbReference type="InterPro" id="IPR050123">
    <property type="entry name" value="Prok_molybdopt-oxidoreductase"/>
</dbReference>
<reference evidence="13 14" key="1">
    <citation type="journal article" date="2015" name="Genome Announc.">
        <title>Complete Genome Sequence of Methanosphaerula palustris E1-9CT, a Hydrogenotrophic Methanogen Isolated from a Minerotrophic Fen Peatland.</title>
        <authorList>
            <person name="Cadillo-Quiroz H."/>
            <person name="Browne P."/>
            <person name="Kyrpides N."/>
            <person name="Woyke T."/>
            <person name="Goodwin L."/>
            <person name="Detter C."/>
            <person name="Yavitt J.B."/>
            <person name="Zinder S.H."/>
        </authorList>
    </citation>
    <scope>NUCLEOTIDE SEQUENCE [LARGE SCALE GENOMIC DNA]</scope>
    <source>
        <strain evidence="14">ATCC BAA-1556 / DSM 19958 / E1-9c</strain>
    </source>
</reference>
<keyword evidence="5" id="KW-0500">Molybdenum</keyword>
<dbReference type="GO" id="GO:0003954">
    <property type="term" value="F:NADH dehydrogenase activity"/>
    <property type="evidence" value="ECO:0007669"/>
    <property type="project" value="TreeGrafter"/>
</dbReference>
<dbReference type="OrthoDB" id="23466at2157"/>
<dbReference type="InterPro" id="IPR027467">
    <property type="entry name" value="MopterinOxRdtase_cofactor_BS"/>
</dbReference>
<feature type="domain" description="4Fe-4S Mo/W bis-MGD-type" evidence="12">
    <location>
        <begin position="9"/>
        <end position="65"/>
    </location>
</feature>
<evidence type="ECO:0000256" key="8">
    <source>
        <dbReference type="ARBA" id="ARBA00023004"/>
    </source>
</evidence>
<keyword evidence="8" id="KW-0408">Iron</keyword>
<name>B8GJ10_METPE</name>
<dbReference type="GO" id="GO:0051539">
    <property type="term" value="F:4 iron, 4 sulfur cluster binding"/>
    <property type="evidence" value="ECO:0007669"/>
    <property type="project" value="UniProtKB-KW"/>
</dbReference>
<dbReference type="FunFam" id="2.20.25.90:FF:000006">
    <property type="entry name" value="Formate dehydrogenase alpha subunit"/>
    <property type="match status" value="1"/>
</dbReference>
<dbReference type="PROSITE" id="PS00932">
    <property type="entry name" value="MOLYBDOPTERIN_PROK_3"/>
    <property type="match status" value="1"/>
</dbReference>
<sequence>MSTTESETLKYVPTTCPYCGVGCGLNLVVKDDKVVGVEPYKRTPVNQGKLCPKGATCWEHVHSPDRLTTPLIKKDGKFVEASWDEALDLVASKMKETSDKYGPHGLGFQVSCRTPNEECYLLQKLARMAFKTNNVDNCARICHGPSVAGLSLSFGSGAATNSFADLLNTDLIFMMGSNAVEAHPLAARRIVQAHQKGAKLIVADPRYTPTARLADTYLRYNPSTHIALLNSMMYWIIKEGKHDTAFIEKRTKGFEDLKKTVENYADAEAIHGVPLETVKKIAFEYADAKNAVIIYCLGITEQTTGTDNVRSLGNLAMLCGNIGREGVGVNPYRGQNNVQGACDMGAYPNVFSGYQKVADPAARKKMEEAWGVTDLPDWYGTTLTEQINACGDEIKSMFIFALNPVVTYPNTNHVIESLKKLDFLVVQDIFMTETAQYADVILPGACFAEKDGTFTSAERRVNRVRKAVPPPGDAKADWEIFSMLGQKLGLKGFEFTSAEEIWDDMRKVTPSMFGITYERMEKPESVHWPCPTVEHPGTPILHKERFGSEDGLGTFFGLEYRQPAEVADAEYPFTLMTGRLIFHYHSRSQTGRAAVLDYEVPEGYVQINPEDAKELGIANGDKVLLKSRRGEVESHARVTDEIGKGVLYMAMHFGNASANMLTNTALDPLSKMPELKHCGVSIQKVTEAN</sequence>
<comment type="similarity">
    <text evidence="3">Belongs to the prokaryotic molybdopterin-containing oxidoreductase family.</text>
</comment>
<dbReference type="SUPFAM" id="SSF50692">
    <property type="entry name" value="ADC-like"/>
    <property type="match status" value="1"/>
</dbReference>
<evidence type="ECO:0000256" key="10">
    <source>
        <dbReference type="ARBA" id="ARBA00047971"/>
    </source>
</evidence>
<dbReference type="RefSeq" id="WP_012616902.1">
    <property type="nucleotide sequence ID" value="NC_011832.1"/>
</dbReference>
<protein>
    <recommendedName>
        <fullName evidence="11">formate dehydrogenase (coenzyme F420)</fullName>
        <ecNumber evidence="11">1.17.98.3</ecNumber>
    </recommendedName>
</protein>
<organism evidence="13 14">
    <name type="scientific">Methanosphaerula palustris (strain ATCC BAA-1556 / DSM 19958 / E1-9c)</name>
    <dbReference type="NCBI Taxonomy" id="521011"/>
    <lineage>
        <taxon>Archaea</taxon>
        <taxon>Methanobacteriati</taxon>
        <taxon>Methanobacteriota</taxon>
        <taxon>Stenosarchaea group</taxon>
        <taxon>Methanomicrobia</taxon>
        <taxon>Methanomicrobiales</taxon>
        <taxon>Methanoregulaceae</taxon>
        <taxon>Methanosphaerula</taxon>
    </lineage>
</organism>
<comment type="cofactor">
    <cofactor evidence="2">
        <name>[4Fe-4S] cluster</name>
        <dbReference type="ChEBI" id="CHEBI:49883"/>
    </cofactor>
</comment>
<evidence type="ECO:0000259" key="12">
    <source>
        <dbReference type="PROSITE" id="PS51669"/>
    </source>
</evidence>
<keyword evidence="6" id="KW-0479">Metal-binding</keyword>
<dbReference type="InterPro" id="IPR041925">
    <property type="entry name" value="CT_Formate-Dh_H"/>
</dbReference>
<dbReference type="HOGENOM" id="CLU_000422_4_0_2"/>
<dbReference type="Pfam" id="PF00384">
    <property type="entry name" value="Molybdopterin"/>
    <property type="match status" value="1"/>
</dbReference>
<dbReference type="NCBIfam" id="TIGR01591">
    <property type="entry name" value="Fdh-alpha"/>
    <property type="match status" value="1"/>
</dbReference>
<evidence type="ECO:0000256" key="5">
    <source>
        <dbReference type="ARBA" id="ARBA00022505"/>
    </source>
</evidence>
<evidence type="ECO:0000256" key="3">
    <source>
        <dbReference type="ARBA" id="ARBA00010312"/>
    </source>
</evidence>
<keyword evidence="9" id="KW-0411">Iron-sulfur</keyword>
<dbReference type="Proteomes" id="UP000002457">
    <property type="component" value="Chromosome"/>
</dbReference>
<dbReference type="SUPFAM" id="SSF53706">
    <property type="entry name" value="Formate dehydrogenase/DMSO reductase, domains 1-3"/>
    <property type="match status" value="1"/>
</dbReference>
<dbReference type="GO" id="GO:0022904">
    <property type="term" value="P:respiratory electron transport chain"/>
    <property type="evidence" value="ECO:0007669"/>
    <property type="project" value="TreeGrafter"/>
</dbReference>
<evidence type="ECO:0000256" key="4">
    <source>
        <dbReference type="ARBA" id="ARBA00022485"/>
    </source>
</evidence>
<evidence type="ECO:0000256" key="9">
    <source>
        <dbReference type="ARBA" id="ARBA00023014"/>
    </source>
</evidence>
<evidence type="ECO:0000313" key="14">
    <source>
        <dbReference type="Proteomes" id="UP000002457"/>
    </source>
</evidence>
<dbReference type="GO" id="GO:0008863">
    <property type="term" value="F:formate dehydrogenase (NAD+) activity"/>
    <property type="evidence" value="ECO:0007669"/>
    <property type="project" value="InterPro"/>
</dbReference>
<dbReference type="Gene3D" id="2.40.40.20">
    <property type="match status" value="1"/>
</dbReference>
<dbReference type="Pfam" id="PF01568">
    <property type="entry name" value="Molydop_binding"/>
    <property type="match status" value="1"/>
</dbReference>
<proteinExistence type="inferred from homology"/>
<dbReference type="PROSITE" id="PS00490">
    <property type="entry name" value="MOLYBDOPTERIN_PROK_2"/>
    <property type="match status" value="1"/>
</dbReference>
<dbReference type="AlphaFoldDB" id="B8GJ10"/>
<dbReference type="InterPro" id="IPR006655">
    <property type="entry name" value="Mopterin_OxRdtase_prok_CS"/>
</dbReference>
<dbReference type="GO" id="GO:0015942">
    <property type="term" value="P:formate metabolic process"/>
    <property type="evidence" value="ECO:0007669"/>
    <property type="project" value="InterPro"/>
</dbReference>
<dbReference type="CDD" id="cd02790">
    <property type="entry name" value="MopB_CT_Formate-Dh_H"/>
    <property type="match status" value="1"/>
</dbReference>
<dbReference type="PANTHER" id="PTHR43105:SF14">
    <property type="entry name" value="FORMATE DEHYDROGENASE H"/>
    <property type="match status" value="1"/>
</dbReference>
<keyword evidence="4" id="KW-0004">4Fe-4S</keyword>
<dbReference type="GO" id="GO:0016020">
    <property type="term" value="C:membrane"/>
    <property type="evidence" value="ECO:0007669"/>
    <property type="project" value="TreeGrafter"/>
</dbReference>
<dbReference type="KEGG" id="mpl:Mpal_0196"/>
<dbReference type="CDD" id="cd02753">
    <property type="entry name" value="MopB_Formate-Dh-H"/>
    <property type="match status" value="1"/>
</dbReference>
<dbReference type="SMART" id="SM00926">
    <property type="entry name" value="Molybdop_Fe4S4"/>
    <property type="match status" value="1"/>
</dbReference>
<evidence type="ECO:0000256" key="7">
    <source>
        <dbReference type="ARBA" id="ARBA00023002"/>
    </source>
</evidence>
<dbReference type="eggNOG" id="arCOG01491">
    <property type="taxonomic scope" value="Archaea"/>
</dbReference>
<dbReference type="InterPro" id="IPR006478">
    <property type="entry name" value="Formate_DH_asu"/>
</dbReference>
<dbReference type="EMBL" id="CP001338">
    <property type="protein sequence ID" value="ACL15583.1"/>
    <property type="molecule type" value="Genomic_DNA"/>
</dbReference>
<accession>B8GJ10</accession>
<dbReference type="Gene3D" id="3.40.228.10">
    <property type="entry name" value="Dimethylsulfoxide Reductase, domain 2"/>
    <property type="match status" value="1"/>
</dbReference>
<comment type="cofactor">
    <cofactor evidence="1">
        <name>Mo-bis(molybdopterin guanine dinucleotide)</name>
        <dbReference type="ChEBI" id="CHEBI:60539"/>
    </cofactor>
</comment>
<dbReference type="InterPro" id="IPR006963">
    <property type="entry name" value="Mopterin_OxRdtase_4Fe-4S_dom"/>
</dbReference>
<dbReference type="FunFam" id="2.40.40.20:FF:000005">
    <property type="entry name" value="Periplasmic nitrate reductase"/>
    <property type="match status" value="1"/>
</dbReference>
<evidence type="ECO:0000256" key="11">
    <source>
        <dbReference type="ARBA" id="ARBA00049724"/>
    </source>
</evidence>
<dbReference type="GO" id="GO:0043794">
    <property type="term" value="F:formate dehydrogenase (coenzyme F420) activity"/>
    <property type="evidence" value="ECO:0007669"/>
    <property type="project" value="UniProtKB-EC"/>
</dbReference>
<dbReference type="InterPro" id="IPR041924">
    <property type="entry name" value="Formate_Dh-H_N"/>
</dbReference>
<dbReference type="InterPro" id="IPR006657">
    <property type="entry name" value="MoPterin_dinucl-bd_dom"/>
</dbReference>
<dbReference type="Gene3D" id="2.20.25.90">
    <property type="entry name" value="ADC-like domains"/>
    <property type="match status" value="1"/>
</dbReference>
<dbReference type="PROSITE" id="PS51669">
    <property type="entry name" value="4FE4S_MOW_BIS_MGD"/>
    <property type="match status" value="1"/>
</dbReference>
<evidence type="ECO:0000256" key="6">
    <source>
        <dbReference type="ARBA" id="ARBA00022723"/>
    </source>
</evidence>
<dbReference type="Pfam" id="PF04879">
    <property type="entry name" value="Molybdop_Fe4S4"/>
    <property type="match status" value="1"/>
</dbReference>
<dbReference type="InterPro" id="IPR009010">
    <property type="entry name" value="Asp_de-COase-like_dom_sf"/>
</dbReference>
<evidence type="ECO:0000313" key="13">
    <source>
        <dbReference type="EMBL" id="ACL15583.1"/>
    </source>
</evidence>
<dbReference type="STRING" id="521011.Mpal_0196"/>
<gene>
    <name evidence="13" type="ordered locus">Mpal_0196</name>
</gene>
<keyword evidence="14" id="KW-1185">Reference proteome</keyword>
<dbReference type="Gene3D" id="3.40.50.740">
    <property type="match status" value="1"/>
</dbReference>